<dbReference type="InterPro" id="IPR033900">
    <property type="entry name" value="Gram_neg_porin_domain"/>
</dbReference>
<dbReference type="GO" id="GO:0009279">
    <property type="term" value="C:cell outer membrane"/>
    <property type="evidence" value="ECO:0007669"/>
    <property type="project" value="UniProtKB-SubCell"/>
</dbReference>
<dbReference type="AlphaFoldDB" id="A0A1V4B0N1"/>
<keyword evidence="8" id="KW-0472">Membrane</keyword>
<keyword evidence="5 10" id="KW-0732">Signal</keyword>
<feature type="signal peptide" evidence="10">
    <location>
        <begin position="1"/>
        <end position="19"/>
    </location>
</feature>
<evidence type="ECO:0000256" key="9">
    <source>
        <dbReference type="ARBA" id="ARBA00023237"/>
    </source>
</evidence>
<name>A0A1V4B0N1_9PAST</name>
<evidence type="ECO:0000256" key="5">
    <source>
        <dbReference type="ARBA" id="ARBA00022729"/>
    </source>
</evidence>
<dbReference type="GO" id="GO:0046930">
    <property type="term" value="C:pore complex"/>
    <property type="evidence" value="ECO:0007669"/>
    <property type="project" value="UniProtKB-KW"/>
</dbReference>
<proteinExistence type="predicted"/>
<gene>
    <name evidence="12" type="primary">phoE</name>
    <name evidence="12" type="ORF">NCTC1659_02127</name>
</gene>
<evidence type="ECO:0000256" key="6">
    <source>
        <dbReference type="ARBA" id="ARBA00023065"/>
    </source>
</evidence>
<keyword evidence="2" id="KW-0813">Transport</keyword>
<dbReference type="EMBL" id="UGHF01000001">
    <property type="protein sequence ID" value="STO60826.1"/>
    <property type="molecule type" value="Genomic_DNA"/>
</dbReference>
<sequence>MKKTLVALAVAAVAASASATTVYNQDGTKVELGGYVDIMLGKFGDSQRTDLRNNESRVEVKVEHEIQNGLKALGFYRLRFDDATKGDRWDSTNTFANPTTNQLWLGLEHADVGRVTFGKQDTTGDAVQLNNHTYIFGGNNNLFDGSDKVASFRSADFKLAEGQTLGFGLDYVFGQSDKKNLTKDGLKNGYGVSLFYAGSFGDFSANVNAGYTVKNNDLDGKKHLASTNKQEKAWRVATQFDFGPASLGVEYGQTKFTSKDEPEEGTARFIEVGAKYNVLPEVSSVYAQWQRNSFKGDAGSFVADYKLSKVALSRFVDILRYNEKATQNVYILGADYAFNKNVVAYAEYANSRVKTKENKVKESFYGTGLRVYF</sequence>
<evidence type="ECO:0000256" key="2">
    <source>
        <dbReference type="ARBA" id="ARBA00022448"/>
    </source>
</evidence>
<organism evidence="12 13">
    <name type="scientific">Canicola haemoglobinophilus</name>
    <dbReference type="NCBI Taxonomy" id="733"/>
    <lineage>
        <taxon>Bacteria</taxon>
        <taxon>Pseudomonadati</taxon>
        <taxon>Pseudomonadota</taxon>
        <taxon>Gammaproteobacteria</taxon>
        <taxon>Pasteurellales</taxon>
        <taxon>Pasteurellaceae</taxon>
        <taxon>Canicola</taxon>
    </lineage>
</organism>
<keyword evidence="4" id="KW-0812">Transmembrane</keyword>
<dbReference type="InterPro" id="IPR050298">
    <property type="entry name" value="Gram-neg_bact_OMP"/>
</dbReference>
<dbReference type="GO" id="GO:0006811">
    <property type="term" value="P:monoatomic ion transport"/>
    <property type="evidence" value="ECO:0007669"/>
    <property type="project" value="UniProtKB-KW"/>
</dbReference>
<dbReference type="STRING" id="733.B0186_06850"/>
<evidence type="ECO:0000256" key="7">
    <source>
        <dbReference type="ARBA" id="ARBA00023114"/>
    </source>
</evidence>
<evidence type="ECO:0000256" key="1">
    <source>
        <dbReference type="ARBA" id="ARBA00004571"/>
    </source>
</evidence>
<evidence type="ECO:0000256" key="8">
    <source>
        <dbReference type="ARBA" id="ARBA00023136"/>
    </source>
</evidence>
<dbReference type="Gene3D" id="2.40.160.10">
    <property type="entry name" value="Porin"/>
    <property type="match status" value="1"/>
</dbReference>
<dbReference type="Pfam" id="PF13609">
    <property type="entry name" value="Porin_4"/>
    <property type="match status" value="1"/>
</dbReference>
<dbReference type="CDD" id="cd00342">
    <property type="entry name" value="gram_neg_porins"/>
    <property type="match status" value="1"/>
</dbReference>
<dbReference type="InterPro" id="IPR023614">
    <property type="entry name" value="Porin_dom_sf"/>
</dbReference>
<keyword evidence="9" id="KW-0998">Cell outer membrane</keyword>
<keyword evidence="6" id="KW-0406">Ion transport</keyword>
<reference evidence="12 13" key="1">
    <citation type="submission" date="2018-06" db="EMBL/GenBank/DDBJ databases">
        <authorList>
            <consortium name="Pathogen Informatics"/>
            <person name="Doyle S."/>
        </authorList>
    </citation>
    <scope>NUCLEOTIDE SEQUENCE [LARGE SCALE GENOMIC DNA]</scope>
    <source>
        <strain evidence="12 13">NCTC1659</strain>
    </source>
</reference>
<feature type="domain" description="Porin" evidence="11">
    <location>
        <begin position="7"/>
        <end position="354"/>
    </location>
</feature>
<comment type="subcellular location">
    <subcellularLocation>
        <location evidence="1">Cell outer membrane</location>
        <topology evidence="1">Multi-pass membrane protein</topology>
    </subcellularLocation>
</comment>
<evidence type="ECO:0000313" key="12">
    <source>
        <dbReference type="EMBL" id="STO60826.1"/>
    </source>
</evidence>
<evidence type="ECO:0000256" key="3">
    <source>
        <dbReference type="ARBA" id="ARBA00022452"/>
    </source>
</evidence>
<accession>A0A1V4B0N1</accession>
<dbReference type="Proteomes" id="UP000254329">
    <property type="component" value="Unassembled WGS sequence"/>
</dbReference>
<dbReference type="PANTHER" id="PTHR34501:SF2">
    <property type="entry name" value="OUTER MEMBRANE PORIN F-RELATED"/>
    <property type="match status" value="1"/>
</dbReference>
<evidence type="ECO:0000259" key="11">
    <source>
        <dbReference type="Pfam" id="PF13609"/>
    </source>
</evidence>
<dbReference type="RefSeq" id="WP_078218628.1">
    <property type="nucleotide sequence ID" value="NZ_MUXZ01000018.1"/>
</dbReference>
<dbReference type="PANTHER" id="PTHR34501">
    <property type="entry name" value="PROTEIN YDDL-RELATED"/>
    <property type="match status" value="1"/>
</dbReference>
<keyword evidence="3" id="KW-1134">Transmembrane beta strand</keyword>
<protein>
    <submittedName>
        <fullName evidence="12">Porin</fullName>
    </submittedName>
</protein>
<evidence type="ECO:0000256" key="10">
    <source>
        <dbReference type="SAM" id="SignalP"/>
    </source>
</evidence>
<evidence type="ECO:0000256" key="4">
    <source>
        <dbReference type="ARBA" id="ARBA00022692"/>
    </source>
</evidence>
<feature type="chain" id="PRO_5030036250" evidence="10">
    <location>
        <begin position="20"/>
        <end position="373"/>
    </location>
</feature>
<evidence type="ECO:0000313" key="13">
    <source>
        <dbReference type="Proteomes" id="UP000254329"/>
    </source>
</evidence>
<dbReference type="SUPFAM" id="SSF56935">
    <property type="entry name" value="Porins"/>
    <property type="match status" value="1"/>
</dbReference>
<keyword evidence="13" id="KW-1185">Reference proteome</keyword>
<dbReference type="GO" id="GO:0015288">
    <property type="term" value="F:porin activity"/>
    <property type="evidence" value="ECO:0007669"/>
    <property type="project" value="UniProtKB-KW"/>
</dbReference>
<keyword evidence="7" id="KW-0626">Porin</keyword>